<sequence>MVRQFKSGKIQLTMVSEAHPKGIKRTFNNVIADVEEEQITTLGHAIEALSGEQFSGANIINNDQVTFA</sequence>
<keyword evidence="3" id="KW-1185">Reference proteome</keyword>
<dbReference type="STRING" id="1423746.FD27_GL001307"/>
<dbReference type="Proteomes" id="UP000051445">
    <property type="component" value="Unassembled WGS sequence"/>
</dbReference>
<accession>A0A0R1P2G6</accession>
<dbReference type="Pfam" id="PF07872">
    <property type="entry name" value="DUF1659"/>
    <property type="match status" value="1"/>
</dbReference>
<evidence type="ECO:0000259" key="1">
    <source>
        <dbReference type="Pfam" id="PF07872"/>
    </source>
</evidence>
<dbReference type="EMBL" id="AZER01000024">
    <property type="protein sequence ID" value="KRL26169.1"/>
    <property type="molecule type" value="Genomic_DNA"/>
</dbReference>
<feature type="domain" description="DUF1659" evidence="1">
    <location>
        <begin position="3"/>
        <end position="65"/>
    </location>
</feature>
<evidence type="ECO:0000313" key="2">
    <source>
        <dbReference type="EMBL" id="KRL26169.1"/>
    </source>
</evidence>
<name>A0A0R1P2G6_9LACO</name>
<dbReference type="PATRIC" id="fig|1423746.3.peg.1332"/>
<dbReference type="AlphaFoldDB" id="A0A0R1P2G6"/>
<organism evidence="2 3">
    <name type="scientific">Limosilactobacillus frumenti DSM 13145</name>
    <dbReference type="NCBI Taxonomy" id="1423746"/>
    <lineage>
        <taxon>Bacteria</taxon>
        <taxon>Bacillati</taxon>
        <taxon>Bacillota</taxon>
        <taxon>Bacilli</taxon>
        <taxon>Lactobacillales</taxon>
        <taxon>Lactobacillaceae</taxon>
        <taxon>Limosilactobacillus</taxon>
    </lineage>
</organism>
<comment type="caution">
    <text evidence="2">The sequence shown here is derived from an EMBL/GenBank/DDBJ whole genome shotgun (WGS) entry which is preliminary data.</text>
</comment>
<reference evidence="2 3" key="1">
    <citation type="journal article" date="2015" name="Genome Announc.">
        <title>Expanding the biotechnology potential of lactobacilli through comparative genomics of 213 strains and associated genera.</title>
        <authorList>
            <person name="Sun Z."/>
            <person name="Harris H.M."/>
            <person name="McCann A."/>
            <person name="Guo C."/>
            <person name="Argimon S."/>
            <person name="Zhang W."/>
            <person name="Yang X."/>
            <person name="Jeffery I.B."/>
            <person name="Cooney J.C."/>
            <person name="Kagawa T.F."/>
            <person name="Liu W."/>
            <person name="Song Y."/>
            <person name="Salvetti E."/>
            <person name="Wrobel A."/>
            <person name="Rasinkangas P."/>
            <person name="Parkhill J."/>
            <person name="Rea M.C."/>
            <person name="O'Sullivan O."/>
            <person name="Ritari J."/>
            <person name="Douillard F.P."/>
            <person name="Paul Ross R."/>
            <person name="Yang R."/>
            <person name="Briner A.E."/>
            <person name="Felis G.E."/>
            <person name="de Vos W.M."/>
            <person name="Barrangou R."/>
            <person name="Klaenhammer T.R."/>
            <person name="Caufield P.W."/>
            <person name="Cui Y."/>
            <person name="Zhang H."/>
            <person name="O'Toole P.W."/>
        </authorList>
    </citation>
    <scope>NUCLEOTIDE SEQUENCE [LARGE SCALE GENOMIC DNA]</scope>
    <source>
        <strain evidence="2 3">DSM 13145</strain>
    </source>
</reference>
<protein>
    <recommendedName>
        <fullName evidence="1">DUF1659 domain-containing protein</fullName>
    </recommendedName>
</protein>
<dbReference type="InterPro" id="IPR012454">
    <property type="entry name" value="DUF1659"/>
</dbReference>
<proteinExistence type="predicted"/>
<gene>
    <name evidence="2" type="ORF">FD27_GL001307</name>
</gene>
<evidence type="ECO:0000313" key="3">
    <source>
        <dbReference type="Proteomes" id="UP000051445"/>
    </source>
</evidence>